<name>A0AAJ5W4P2_9SPHI</name>
<sequence>MKTNMIYLLLISVTSLFFSCKKATELRYSDTDAINVWLGVNDSRPDSLEYNYAFKSLNEVDSILFKAKLTGKLADHDRTFFLKAIAGDTTRLRPGTHYTFGKYVIKANTYQAIFPIYIKRSADFKTRSARIVFAVSDQGELKKGLTEMTTMTVVFKDAFAKPANWDVDIYPYTKLSTYFGAYSNVKFQFITTAIGQPPIFRVLSAGTPALGEVNFTEVKFYQNSCKQQLAVYNAAHPTDPMKDENNQIITFP</sequence>
<protein>
    <submittedName>
        <fullName evidence="1">DUF4843 domain-containing protein</fullName>
    </submittedName>
</protein>
<gene>
    <name evidence="1" type="ORF">P0Y49_12035</name>
</gene>
<reference evidence="1" key="1">
    <citation type="submission" date="2023-03" db="EMBL/GenBank/DDBJ databases">
        <title>Andean soil-derived lignocellulolytic bacterial consortium as a source of novel taxa and putative plastic-active enzymes.</title>
        <authorList>
            <person name="Diaz-Garcia L."/>
            <person name="Chuvochina M."/>
            <person name="Feuerriegel G."/>
            <person name="Bunk B."/>
            <person name="Sproer C."/>
            <person name="Streit W.R."/>
            <person name="Rodriguez L.M."/>
            <person name="Overmann J."/>
            <person name="Jimenez D.J."/>
        </authorList>
    </citation>
    <scope>NUCLEOTIDE SEQUENCE</scope>
    <source>
        <strain evidence="1">MAG 3858</strain>
    </source>
</reference>
<dbReference type="PROSITE" id="PS51257">
    <property type="entry name" value="PROKAR_LIPOPROTEIN"/>
    <property type="match status" value="1"/>
</dbReference>
<dbReference type="Pfam" id="PF16132">
    <property type="entry name" value="DUF4843"/>
    <property type="match status" value="1"/>
</dbReference>
<accession>A0AAJ5W4P2</accession>
<dbReference type="EMBL" id="CP119313">
    <property type="protein sequence ID" value="WEK17525.1"/>
    <property type="molecule type" value="Genomic_DNA"/>
</dbReference>
<dbReference type="Proteomes" id="UP001214530">
    <property type="component" value="Chromosome"/>
</dbReference>
<dbReference type="InterPro" id="IPR032299">
    <property type="entry name" value="DUF4843"/>
</dbReference>
<proteinExistence type="predicted"/>
<evidence type="ECO:0000313" key="1">
    <source>
        <dbReference type="EMBL" id="WEK17525.1"/>
    </source>
</evidence>
<dbReference type="AlphaFoldDB" id="A0AAJ5W4P2"/>
<organism evidence="1 2">
    <name type="scientific">Candidatus Pedobacter colombiensis</name>
    <dbReference type="NCBI Taxonomy" id="3121371"/>
    <lineage>
        <taxon>Bacteria</taxon>
        <taxon>Pseudomonadati</taxon>
        <taxon>Bacteroidota</taxon>
        <taxon>Sphingobacteriia</taxon>
        <taxon>Sphingobacteriales</taxon>
        <taxon>Sphingobacteriaceae</taxon>
        <taxon>Pedobacter</taxon>
    </lineage>
</organism>
<evidence type="ECO:0000313" key="2">
    <source>
        <dbReference type="Proteomes" id="UP001214530"/>
    </source>
</evidence>